<keyword evidence="4" id="KW-1185">Reference proteome</keyword>
<evidence type="ECO:0000313" key="4">
    <source>
        <dbReference type="Proteomes" id="UP000094578"/>
    </source>
</evidence>
<dbReference type="AlphaFoldDB" id="A0A1E3L515"/>
<evidence type="ECO:0000313" key="3">
    <source>
        <dbReference type="EMBL" id="ODP28753.1"/>
    </source>
</evidence>
<protein>
    <submittedName>
        <fullName evidence="3">Prepilin peptidase</fullName>
        <ecNumber evidence="3">3.4.23.43</ecNumber>
    </submittedName>
</protein>
<feature type="transmembrane region" description="Helical" evidence="1">
    <location>
        <begin position="27"/>
        <end position="44"/>
    </location>
</feature>
<dbReference type="Pfam" id="PF01478">
    <property type="entry name" value="Peptidase_A24"/>
    <property type="match status" value="1"/>
</dbReference>
<reference evidence="3 4" key="1">
    <citation type="submission" date="2016-08" db="EMBL/GenBank/DDBJ databases">
        <title>Genome sequencing of Paenibacillus sp. TI45-13ar, isolated from Korean traditional nuruk.</title>
        <authorList>
            <person name="Kim S.-J."/>
        </authorList>
    </citation>
    <scope>NUCLEOTIDE SEQUENCE [LARGE SCALE GENOMIC DNA]</scope>
    <source>
        <strain evidence="3 4">TI45-13ar</strain>
    </source>
</reference>
<comment type="caution">
    <text evidence="3">The sequence shown here is derived from an EMBL/GenBank/DDBJ whole genome shotgun (WGS) entry which is preliminary data.</text>
</comment>
<organism evidence="3 4">
    <name type="scientific">Paenibacillus nuruki</name>
    <dbReference type="NCBI Taxonomy" id="1886670"/>
    <lineage>
        <taxon>Bacteria</taxon>
        <taxon>Bacillati</taxon>
        <taxon>Bacillota</taxon>
        <taxon>Bacilli</taxon>
        <taxon>Bacillales</taxon>
        <taxon>Paenibacillaceae</taxon>
        <taxon>Paenibacillus</taxon>
    </lineage>
</organism>
<dbReference type="Gene3D" id="1.20.120.1220">
    <property type="match status" value="1"/>
</dbReference>
<dbReference type="InterPro" id="IPR000045">
    <property type="entry name" value="Prepilin_IV_endopep_pep"/>
</dbReference>
<accession>A0A1E3L515</accession>
<sequence length="170" mass="19283">METIFIGGGVFILWAFWTDIKARKIPNILNILFMISGLLYHAVISGWDGLAFAGKGFLLGFGIMLILHWMKAVGAGDVKLFGGIGIWFGMGMTAQVMMYSIIFAGVIGLLIMLWRRETIMRMRRVFWKLIGSVLWKQSIRSTETEHQQFLTFPFMTAVLPGVVFCYLFIT</sequence>
<keyword evidence="1" id="KW-1133">Transmembrane helix</keyword>
<keyword evidence="3" id="KW-0378">Hydrolase</keyword>
<dbReference type="Proteomes" id="UP000094578">
    <property type="component" value="Unassembled WGS sequence"/>
</dbReference>
<feature type="domain" description="Prepilin type IV endopeptidase peptidase" evidence="2">
    <location>
        <begin position="10"/>
        <end position="109"/>
    </location>
</feature>
<evidence type="ECO:0000259" key="2">
    <source>
        <dbReference type="Pfam" id="PF01478"/>
    </source>
</evidence>
<feature type="transmembrane region" description="Helical" evidence="1">
    <location>
        <begin position="96"/>
        <end position="114"/>
    </location>
</feature>
<feature type="transmembrane region" description="Helical" evidence="1">
    <location>
        <begin position="149"/>
        <end position="169"/>
    </location>
</feature>
<gene>
    <name evidence="3" type="primary">cpaA</name>
    <name evidence="3" type="ORF">PTI45_01729</name>
</gene>
<proteinExistence type="predicted"/>
<evidence type="ECO:0000256" key="1">
    <source>
        <dbReference type="SAM" id="Phobius"/>
    </source>
</evidence>
<dbReference type="EMBL" id="MDER01000034">
    <property type="protein sequence ID" value="ODP28753.1"/>
    <property type="molecule type" value="Genomic_DNA"/>
</dbReference>
<name>A0A1E3L515_9BACL</name>
<dbReference type="EC" id="3.4.23.43" evidence="3"/>
<dbReference type="GO" id="GO:0016020">
    <property type="term" value="C:membrane"/>
    <property type="evidence" value="ECO:0007669"/>
    <property type="project" value="InterPro"/>
</dbReference>
<dbReference type="STRING" id="1886670.PTI45_01729"/>
<keyword evidence="1" id="KW-0812">Transmembrane</keyword>
<keyword evidence="1" id="KW-0472">Membrane</keyword>
<dbReference type="RefSeq" id="WP_069327164.1">
    <property type="nucleotide sequence ID" value="NZ_MDER01000034.1"/>
</dbReference>
<dbReference type="GO" id="GO:0004190">
    <property type="term" value="F:aspartic-type endopeptidase activity"/>
    <property type="evidence" value="ECO:0007669"/>
    <property type="project" value="UniProtKB-EC"/>
</dbReference>